<dbReference type="SUPFAM" id="SSF64288">
    <property type="entry name" value="Chorismate lyase-like"/>
    <property type="match status" value="1"/>
</dbReference>
<reference evidence="5 6" key="1">
    <citation type="submission" date="2019-02" db="EMBL/GenBank/DDBJ databases">
        <title>Peptostreptococcaceae bacterium ZHW00191 nov., a new bacterium isolated from the human gut.</title>
        <authorList>
            <person name="Zhou H.-W."/>
            <person name="Chen X.-J."/>
        </authorList>
    </citation>
    <scope>NUCLEOTIDE SEQUENCE [LARGE SCALE GENOMIC DNA]</scope>
    <source>
        <strain evidence="5 6">ZHW00191</strain>
    </source>
</reference>
<dbReference type="SUPFAM" id="SSF46785">
    <property type="entry name" value="Winged helix' DNA-binding domain"/>
    <property type="match status" value="1"/>
</dbReference>
<evidence type="ECO:0000256" key="3">
    <source>
        <dbReference type="ARBA" id="ARBA00023163"/>
    </source>
</evidence>
<dbReference type="InterPro" id="IPR036388">
    <property type="entry name" value="WH-like_DNA-bd_sf"/>
</dbReference>
<dbReference type="Proteomes" id="UP000317863">
    <property type="component" value="Unassembled WGS sequence"/>
</dbReference>
<organism evidence="5 6">
    <name type="scientific">Peptacetobacter hominis</name>
    <dbReference type="NCBI Taxonomy" id="2743610"/>
    <lineage>
        <taxon>Bacteria</taxon>
        <taxon>Bacillati</taxon>
        <taxon>Bacillota</taxon>
        <taxon>Clostridia</taxon>
        <taxon>Peptostreptococcales</taxon>
        <taxon>Peptostreptococcaceae</taxon>
        <taxon>Peptacetobacter</taxon>
    </lineage>
</organism>
<gene>
    <name evidence="5" type="ORF">EXD82_04190</name>
</gene>
<dbReference type="GO" id="GO:0003677">
    <property type="term" value="F:DNA binding"/>
    <property type="evidence" value="ECO:0007669"/>
    <property type="project" value="UniProtKB-KW"/>
</dbReference>
<dbReference type="InterPro" id="IPR000524">
    <property type="entry name" value="Tscrpt_reg_HTH_GntR"/>
</dbReference>
<dbReference type="EMBL" id="SGJB01000006">
    <property type="protein sequence ID" value="TQQ84832.1"/>
    <property type="molecule type" value="Genomic_DNA"/>
</dbReference>
<dbReference type="InterPro" id="IPR036390">
    <property type="entry name" value="WH_DNA-bd_sf"/>
</dbReference>
<dbReference type="PANTHER" id="PTHR44846">
    <property type="entry name" value="MANNOSYL-D-GLYCERATE TRANSPORT/METABOLISM SYSTEM REPRESSOR MNGR-RELATED"/>
    <property type="match status" value="1"/>
</dbReference>
<accession>A0A544QVW5</accession>
<dbReference type="AlphaFoldDB" id="A0A544QVW5"/>
<evidence type="ECO:0000259" key="4">
    <source>
        <dbReference type="PROSITE" id="PS50949"/>
    </source>
</evidence>
<dbReference type="PANTHER" id="PTHR44846:SF1">
    <property type="entry name" value="MANNOSYL-D-GLYCERATE TRANSPORT_METABOLISM SYSTEM REPRESSOR MNGR-RELATED"/>
    <property type="match status" value="1"/>
</dbReference>
<dbReference type="InterPro" id="IPR050679">
    <property type="entry name" value="Bact_HTH_transcr_reg"/>
</dbReference>
<dbReference type="GO" id="GO:0003700">
    <property type="term" value="F:DNA-binding transcription factor activity"/>
    <property type="evidence" value="ECO:0007669"/>
    <property type="project" value="InterPro"/>
</dbReference>
<comment type="caution">
    <text evidence="5">The sequence shown here is derived from an EMBL/GenBank/DDBJ whole genome shotgun (WGS) entry which is preliminary data.</text>
</comment>
<keyword evidence="3" id="KW-0804">Transcription</keyword>
<dbReference type="Gene3D" id="1.10.10.10">
    <property type="entry name" value="Winged helix-like DNA-binding domain superfamily/Winged helix DNA-binding domain"/>
    <property type="match status" value="1"/>
</dbReference>
<protein>
    <submittedName>
        <fullName evidence="5">GntR family transcriptional regulator</fullName>
    </submittedName>
</protein>
<sequence length="244" mass="28345">MKKIDKSSSTPLHIQIQSMIKDMIFSGELKEGEAILPEREICREQDVSRMTVNKAINALVSEGLLYRVQGKGTFVAEKKKKYQFRNANGFTEVMRSKGIEIRTDILKFEMMIPDDEIREKLEITDKSENVYKIARLRYVENDPFVYEIAYLSERICEGITKGMLDNRSLYELLDEKFGYRVKSVDQIIEPIELVGKERELLKCDAGRLALKIQRKSYNEAGVLIEYTVSIIRSDKYQYELNIGM</sequence>
<keyword evidence="2" id="KW-0238">DNA-binding</keyword>
<dbReference type="SMART" id="SM00866">
    <property type="entry name" value="UTRA"/>
    <property type="match status" value="1"/>
</dbReference>
<evidence type="ECO:0000256" key="1">
    <source>
        <dbReference type="ARBA" id="ARBA00023015"/>
    </source>
</evidence>
<name>A0A544QVW5_9FIRM</name>
<proteinExistence type="predicted"/>
<dbReference type="OrthoDB" id="457376at2"/>
<dbReference type="SMART" id="SM00345">
    <property type="entry name" value="HTH_GNTR"/>
    <property type="match status" value="1"/>
</dbReference>
<dbReference type="InterPro" id="IPR011663">
    <property type="entry name" value="UTRA"/>
</dbReference>
<dbReference type="Pfam" id="PF00392">
    <property type="entry name" value="GntR"/>
    <property type="match status" value="1"/>
</dbReference>
<evidence type="ECO:0000313" key="6">
    <source>
        <dbReference type="Proteomes" id="UP000317863"/>
    </source>
</evidence>
<keyword evidence="6" id="KW-1185">Reference proteome</keyword>
<keyword evidence="1" id="KW-0805">Transcription regulation</keyword>
<dbReference type="CDD" id="cd07377">
    <property type="entry name" value="WHTH_GntR"/>
    <property type="match status" value="1"/>
</dbReference>
<dbReference type="RefSeq" id="WP_142535661.1">
    <property type="nucleotide sequence ID" value="NZ_SGJB01000006.1"/>
</dbReference>
<dbReference type="PRINTS" id="PR00035">
    <property type="entry name" value="HTHGNTR"/>
</dbReference>
<feature type="domain" description="HTH gntR-type" evidence="4">
    <location>
        <begin position="10"/>
        <end position="78"/>
    </location>
</feature>
<dbReference type="GO" id="GO:0045892">
    <property type="term" value="P:negative regulation of DNA-templated transcription"/>
    <property type="evidence" value="ECO:0007669"/>
    <property type="project" value="TreeGrafter"/>
</dbReference>
<dbReference type="FunFam" id="1.10.10.10:FF:000079">
    <property type="entry name" value="GntR family transcriptional regulator"/>
    <property type="match status" value="1"/>
</dbReference>
<dbReference type="InterPro" id="IPR028978">
    <property type="entry name" value="Chorismate_lyase_/UTRA_dom_sf"/>
</dbReference>
<dbReference type="Gene3D" id="3.40.1410.10">
    <property type="entry name" value="Chorismate lyase-like"/>
    <property type="match status" value="1"/>
</dbReference>
<dbReference type="Pfam" id="PF07702">
    <property type="entry name" value="UTRA"/>
    <property type="match status" value="1"/>
</dbReference>
<dbReference type="PROSITE" id="PS50949">
    <property type="entry name" value="HTH_GNTR"/>
    <property type="match status" value="1"/>
</dbReference>
<evidence type="ECO:0000256" key="2">
    <source>
        <dbReference type="ARBA" id="ARBA00023125"/>
    </source>
</evidence>
<evidence type="ECO:0000313" key="5">
    <source>
        <dbReference type="EMBL" id="TQQ84832.1"/>
    </source>
</evidence>